<dbReference type="Proteomes" id="UP000008064">
    <property type="component" value="Unassembled WGS sequence"/>
</dbReference>
<feature type="region of interest" description="Disordered" evidence="1">
    <location>
        <begin position="35"/>
        <end position="54"/>
    </location>
</feature>
<feature type="region of interest" description="Disordered" evidence="1">
    <location>
        <begin position="130"/>
        <end position="184"/>
    </location>
</feature>
<name>F8P5Z1_SERL9</name>
<organism>
    <name type="scientific">Serpula lacrymans var. lacrymans (strain S7.9)</name>
    <name type="common">Dry rot fungus</name>
    <dbReference type="NCBI Taxonomy" id="578457"/>
    <lineage>
        <taxon>Eukaryota</taxon>
        <taxon>Fungi</taxon>
        <taxon>Dikarya</taxon>
        <taxon>Basidiomycota</taxon>
        <taxon>Agaricomycotina</taxon>
        <taxon>Agaricomycetes</taxon>
        <taxon>Agaricomycetidae</taxon>
        <taxon>Boletales</taxon>
        <taxon>Coniophorineae</taxon>
        <taxon>Serpulaceae</taxon>
        <taxon>Serpula</taxon>
    </lineage>
</organism>
<evidence type="ECO:0000313" key="2">
    <source>
        <dbReference type="EMBL" id="EGO22028.1"/>
    </source>
</evidence>
<feature type="compositionally biased region" description="Polar residues" evidence="1">
    <location>
        <begin position="131"/>
        <end position="140"/>
    </location>
</feature>
<feature type="compositionally biased region" description="Low complexity" evidence="1">
    <location>
        <begin position="271"/>
        <end position="287"/>
    </location>
</feature>
<dbReference type="OrthoDB" id="3228154at2759"/>
<feature type="compositionally biased region" description="Low complexity" evidence="1">
    <location>
        <begin position="308"/>
        <end position="320"/>
    </location>
</feature>
<reference evidence="2" key="1">
    <citation type="submission" date="2011-04" db="EMBL/GenBank/DDBJ databases">
        <title>Evolution of plant cell wall degrading machinery underlies the functional diversity of forest fungi.</title>
        <authorList>
            <consortium name="US DOE Joint Genome Institute (JGI-PGF)"/>
            <person name="Eastwood D.C."/>
            <person name="Floudas D."/>
            <person name="Binder M."/>
            <person name="Majcherczyk A."/>
            <person name="Schneider P."/>
            <person name="Aerts A."/>
            <person name="Asiegbu F.O."/>
            <person name="Baker S.E."/>
            <person name="Barry K."/>
            <person name="Bendiksby M."/>
            <person name="Blumentritt M."/>
            <person name="Coutinho P.M."/>
            <person name="Cullen D."/>
            <person name="Cullen D."/>
            <person name="Gathman A."/>
            <person name="Goodell B."/>
            <person name="Henrissat B."/>
            <person name="Ihrmark K."/>
            <person name="Kauserud H."/>
            <person name="Kohler A."/>
            <person name="LaButti K."/>
            <person name="Lapidus A."/>
            <person name="Lavin J.L."/>
            <person name="Lee Y.-H."/>
            <person name="Lindquist E."/>
            <person name="Lilly W."/>
            <person name="Lucas S."/>
            <person name="Morin E."/>
            <person name="Murat C."/>
            <person name="Oguiza J.A."/>
            <person name="Park J."/>
            <person name="Pisabarro A.G."/>
            <person name="Riley R."/>
            <person name="Rosling A."/>
            <person name="Salamov A."/>
            <person name="Schmidt O."/>
            <person name="Schmutz J."/>
            <person name="Skrede I."/>
            <person name="Stenlid J."/>
            <person name="Wiebenga A."/>
            <person name="Xie X."/>
            <person name="Kues U."/>
            <person name="Hibbett D.S."/>
            <person name="Hoffmeister D."/>
            <person name="Hogberg N."/>
            <person name="Martin F."/>
            <person name="Grigoriev I.V."/>
            <person name="Watkinson S.C."/>
        </authorList>
    </citation>
    <scope>NUCLEOTIDE SEQUENCE</scope>
    <source>
        <strain evidence="2">S7.9</strain>
    </source>
</reference>
<dbReference type="RefSeq" id="XP_007321814.1">
    <property type="nucleotide sequence ID" value="XM_007321752.1"/>
</dbReference>
<dbReference type="HOGENOM" id="CLU_765435_0_0_1"/>
<feature type="region of interest" description="Disordered" evidence="1">
    <location>
        <begin position="271"/>
        <end position="320"/>
    </location>
</feature>
<feature type="region of interest" description="Disordered" evidence="1">
    <location>
        <begin position="389"/>
        <end position="413"/>
    </location>
</feature>
<feature type="compositionally biased region" description="Basic residues" evidence="1">
    <location>
        <begin position="39"/>
        <end position="50"/>
    </location>
</feature>
<dbReference type="KEGG" id="sla:SERLADRAFT_475162"/>
<feature type="region of interest" description="Disordered" evidence="1">
    <location>
        <begin position="335"/>
        <end position="357"/>
    </location>
</feature>
<dbReference type="GeneID" id="18820600"/>
<gene>
    <name evidence="2" type="ORF">SERLADRAFT_475162</name>
</gene>
<proteinExistence type="predicted"/>
<protein>
    <submittedName>
        <fullName evidence="2">Uncharacterized protein</fullName>
    </submittedName>
</protein>
<evidence type="ECO:0000256" key="1">
    <source>
        <dbReference type="SAM" id="MobiDB-lite"/>
    </source>
</evidence>
<dbReference type="AlphaFoldDB" id="F8P5Z1"/>
<accession>F8P5Z1</accession>
<dbReference type="EMBL" id="GL945438">
    <property type="protein sequence ID" value="EGO22028.1"/>
    <property type="molecule type" value="Genomic_DNA"/>
</dbReference>
<sequence>MYALQSPLSTKLSPKSSPCALGALIDTTNSLRSTDVLPKHPRLPLSRSRKAPPTVSLTNANAISTCAHTHLPPSPLDLPDVKLQAQNAIPFPSFTVDVSSTPPFSESELDSLMTMSVSYPVDEVIGEITLGGSSSESAPWSPQIRLRRRRSEACTPRTKTQRRGSSRDKEGIDAVPPARKRSRKSRRLVSDLQFLATLHRSIVWRLRNVEQDETKDVMSDVDGSVHDSEELCSNKITEAQDKLLVRHLWQLLIDQGCTLVAFDDVPVASSSCSSSSSKDAASPLLSSNVSRSRRDDKVIRSRKRSSHSLTCPSVPSTSTSSPFFKFPHQLSISVPAAVPSTDPPSPTTPSPTSDPARILSMPQLVASLLLQQNQKRTTRARPRWRACCRRAESTSHDGGGGSPGPQTSSNGRKCVYCHKEKKSKSPLSTVAFSALES</sequence>